<evidence type="ECO:0000313" key="2">
    <source>
        <dbReference type="Proteomes" id="UP000602510"/>
    </source>
</evidence>
<gene>
    <name evidence="1" type="ORF">GN244_ATG00746</name>
</gene>
<name>A0A833WN90_PHYIN</name>
<dbReference type="EMBL" id="WSZM01000013">
    <property type="protein sequence ID" value="KAF4046818.1"/>
    <property type="molecule type" value="Genomic_DNA"/>
</dbReference>
<reference evidence="1" key="1">
    <citation type="submission" date="2020-04" db="EMBL/GenBank/DDBJ databases">
        <title>Hybrid Assembly of Korean Phytophthora infestans isolates.</title>
        <authorList>
            <person name="Prokchorchik M."/>
            <person name="Lee Y."/>
            <person name="Seo J."/>
            <person name="Cho J.-H."/>
            <person name="Park Y.-E."/>
            <person name="Jang D.-C."/>
            <person name="Im J.-S."/>
            <person name="Choi J.-G."/>
            <person name="Park H.-J."/>
            <person name="Lee G.-B."/>
            <person name="Lee Y.-G."/>
            <person name="Hong S.-Y."/>
            <person name="Cho K."/>
            <person name="Sohn K.H."/>
        </authorList>
    </citation>
    <scope>NUCLEOTIDE SEQUENCE</scope>
    <source>
        <strain evidence="1">KR_1_A1</strain>
    </source>
</reference>
<accession>A0A833WN90</accession>
<keyword evidence="2" id="KW-1185">Reference proteome</keyword>
<evidence type="ECO:0000313" key="1">
    <source>
        <dbReference type="EMBL" id="KAF4046818.1"/>
    </source>
</evidence>
<organism evidence="1 2">
    <name type="scientific">Phytophthora infestans</name>
    <name type="common">Potato late blight agent</name>
    <name type="synonym">Botrytis infestans</name>
    <dbReference type="NCBI Taxonomy" id="4787"/>
    <lineage>
        <taxon>Eukaryota</taxon>
        <taxon>Sar</taxon>
        <taxon>Stramenopiles</taxon>
        <taxon>Oomycota</taxon>
        <taxon>Peronosporomycetes</taxon>
        <taxon>Peronosporales</taxon>
        <taxon>Peronosporaceae</taxon>
        <taxon>Phytophthora</taxon>
    </lineage>
</organism>
<proteinExistence type="predicted"/>
<protein>
    <submittedName>
        <fullName evidence="1">Uncharacterized protein</fullName>
    </submittedName>
</protein>
<dbReference type="AlphaFoldDB" id="A0A833WN90"/>
<comment type="caution">
    <text evidence="1">The sequence shown here is derived from an EMBL/GenBank/DDBJ whole genome shotgun (WGS) entry which is preliminary data.</text>
</comment>
<sequence length="124" mass="13873">MPWRAIDTDVNSLATPLDPTRKPRHHVRKRSMYLVKTDTYNAIQIVTITAGLAKDTSISTLRNYSYKYFFENNTVMYEIERTYSIDVAAVAITSTRVVRCLSKSKVTSTNQGDAVSSGTDFPGA</sequence>
<dbReference type="Proteomes" id="UP000602510">
    <property type="component" value="Unassembled WGS sequence"/>
</dbReference>